<comment type="caution">
    <text evidence="1">The sequence shown here is derived from an EMBL/GenBank/DDBJ whole genome shotgun (WGS) entry which is preliminary data.</text>
</comment>
<dbReference type="EMBL" id="JBHFFA010000007">
    <property type="protein sequence ID" value="KAL2611842.1"/>
    <property type="molecule type" value="Genomic_DNA"/>
</dbReference>
<keyword evidence="2" id="KW-1185">Reference proteome</keyword>
<evidence type="ECO:0000313" key="2">
    <source>
        <dbReference type="Proteomes" id="UP001605036"/>
    </source>
</evidence>
<protein>
    <submittedName>
        <fullName evidence="1">Uncharacterized protein</fullName>
    </submittedName>
</protein>
<reference evidence="1 2" key="1">
    <citation type="submission" date="2024-09" db="EMBL/GenBank/DDBJ databases">
        <title>Chromosome-scale assembly of Riccia fluitans.</title>
        <authorList>
            <person name="Paukszto L."/>
            <person name="Sawicki J."/>
            <person name="Karawczyk K."/>
            <person name="Piernik-Szablinska J."/>
            <person name="Szczecinska M."/>
            <person name="Mazdziarz M."/>
        </authorList>
    </citation>
    <scope>NUCLEOTIDE SEQUENCE [LARGE SCALE GENOMIC DNA]</scope>
    <source>
        <strain evidence="1">Rf_01</strain>
        <tissue evidence="1">Aerial parts of the thallus</tissue>
    </source>
</reference>
<evidence type="ECO:0000313" key="1">
    <source>
        <dbReference type="EMBL" id="KAL2611842.1"/>
    </source>
</evidence>
<gene>
    <name evidence="1" type="ORF">R1flu_023534</name>
</gene>
<name>A0ABD1XSA3_9MARC</name>
<accession>A0ABD1XSA3</accession>
<sequence length="229" mass="25875">METIDRLVQGEEINSGDGAIVKKIPTLQSMAIQPVVPTRLPHPPTINFEELSLLTRDEVFPHLKFDHLKTEGILLIDGSVFARGVAGPQDQLPINISREGLKEYLVFPGSEDSSRVVIASVIEAEFLRCTGHKSLKDAWMMVARWFNSRNAQPRNEGWFIDQLVFFSSQGREDGKLLDLRAKLVIRQALKWIGRPSSTYTSTTLFLLALAKEDPGEPNLKPDWYAWIFD</sequence>
<dbReference type="Proteomes" id="UP001605036">
    <property type="component" value="Unassembled WGS sequence"/>
</dbReference>
<dbReference type="AlphaFoldDB" id="A0ABD1XSA3"/>
<proteinExistence type="predicted"/>
<organism evidence="1 2">
    <name type="scientific">Riccia fluitans</name>
    <dbReference type="NCBI Taxonomy" id="41844"/>
    <lineage>
        <taxon>Eukaryota</taxon>
        <taxon>Viridiplantae</taxon>
        <taxon>Streptophyta</taxon>
        <taxon>Embryophyta</taxon>
        <taxon>Marchantiophyta</taxon>
        <taxon>Marchantiopsida</taxon>
        <taxon>Marchantiidae</taxon>
        <taxon>Marchantiales</taxon>
        <taxon>Ricciaceae</taxon>
        <taxon>Riccia</taxon>
    </lineage>
</organism>